<dbReference type="OrthoDB" id="342730at2759"/>
<evidence type="ECO:0000259" key="7">
    <source>
        <dbReference type="PROSITE" id="PS50119"/>
    </source>
</evidence>
<reference evidence="8 9" key="1">
    <citation type="submission" date="2015-09" db="EMBL/GenBank/DDBJ databases">
        <title>Draft genome of the parasitic nematode Teladorsagia circumcincta isolate WARC Sus (inbred).</title>
        <authorList>
            <person name="Mitreva M."/>
        </authorList>
    </citation>
    <scope>NUCLEOTIDE SEQUENCE [LARGE SCALE GENOMIC DNA]</scope>
    <source>
        <strain evidence="8 9">S</strain>
    </source>
</reference>
<keyword evidence="2 4" id="KW-0863">Zinc-finger</keyword>
<accession>A0A2G9UEL6</accession>
<evidence type="ECO:0000256" key="1">
    <source>
        <dbReference type="ARBA" id="ARBA00022723"/>
    </source>
</evidence>
<keyword evidence="9" id="KW-1185">Reference proteome</keyword>
<dbReference type="GO" id="GO:0005654">
    <property type="term" value="C:nucleoplasm"/>
    <property type="evidence" value="ECO:0007669"/>
    <property type="project" value="TreeGrafter"/>
</dbReference>
<name>A0A2G9UEL6_TELCI</name>
<evidence type="ECO:0000256" key="3">
    <source>
        <dbReference type="ARBA" id="ARBA00022833"/>
    </source>
</evidence>
<dbReference type="Proteomes" id="UP000230423">
    <property type="component" value="Unassembled WGS sequence"/>
</dbReference>
<dbReference type="PANTHER" id="PTHR25462:SF296">
    <property type="entry name" value="MEIOTIC P26, ISOFORM F"/>
    <property type="match status" value="1"/>
</dbReference>
<evidence type="ECO:0000313" key="8">
    <source>
        <dbReference type="EMBL" id="PIO68688.1"/>
    </source>
</evidence>
<dbReference type="GO" id="GO:0008270">
    <property type="term" value="F:zinc ion binding"/>
    <property type="evidence" value="ECO:0007669"/>
    <property type="project" value="UniProtKB-KW"/>
</dbReference>
<dbReference type="InterPro" id="IPR047153">
    <property type="entry name" value="TRIM45/56/19-like"/>
</dbReference>
<keyword evidence="3" id="KW-0862">Zinc</keyword>
<feature type="compositionally biased region" description="Polar residues" evidence="6">
    <location>
        <begin position="462"/>
        <end position="476"/>
    </location>
</feature>
<dbReference type="SUPFAM" id="SSF57845">
    <property type="entry name" value="B-box zinc-binding domain"/>
    <property type="match status" value="1"/>
</dbReference>
<dbReference type="Gene3D" id="3.30.40.10">
    <property type="entry name" value="Zinc/RING finger domain, C3HC4 (zinc finger)"/>
    <property type="match status" value="1"/>
</dbReference>
<evidence type="ECO:0000256" key="2">
    <source>
        <dbReference type="ARBA" id="ARBA00022771"/>
    </source>
</evidence>
<dbReference type="InterPro" id="IPR001841">
    <property type="entry name" value="Znf_RING"/>
</dbReference>
<feature type="non-terminal residue" evidence="8">
    <location>
        <position position="476"/>
    </location>
</feature>
<gene>
    <name evidence="8" type="ORF">TELCIR_09514</name>
</gene>
<evidence type="ECO:0000313" key="9">
    <source>
        <dbReference type="Proteomes" id="UP000230423"/>
    </source>
</evidence>
<protein>
    <submittedName>
        <fullName evidence="8">B-box zinc finger</fullName>
    </submittedName>
</protein>
<feature type="domain" description="B box-type" evidence="7">
    <location>
        <begin position="170"/>
        <end position="210"/>
    </location>
</feature>
<dbReference type="PROSITE" id="PS50119">
    <property type="entry name" value="ZF_BBOX"/>
    <property type="match status" value="2"/>
</dbReference>
<feature type="coiled-coil region" evidence="5">
    <location>
        <begin position="269"/>
        <end position="300"/>
    </location>
</feature>
<sequence length="476" mass="52409">MGDQNGRLDSPLSSHEFDKSPRVLDCLHSMCEDCIIAQLDGRRDAQKATEQSSRNPTDCELETPKLKERPTPPGVIRCPICAQESHVGNDVRYVHTMLLDYVRLAENEEAVGERRCRACKSEQPAIAVCKQCQSDLCSNCLSAHSVMRMFEGHEVMTYAEMEQRGQRGDVRPVQCPTHSLPYKMLCATCETLCCKVCLEMEHLNHKVVEVNARVVFTIQSEIEKLADKVEKKWRDSMSEWSAIPDRSASLHEQYEAAKVHVEMAFDDLLKALEEAKTNKLAQLEETRQKQEVAIEDLYRKMNLNEARVELEYQPLSKKQLDTHMNAICGNVIGRMVSANVKETITVQQPPTQQIQQTQPDYPSTRVGATALPGATDWNRSLTNGHGSTGDLGAIGIERKKSTISSAWSNSIGPSRVSGPGGDAFGWPPSSHPPDLPSPSPPIPLKDVAPPSFTVGGPGVIGQPSNTNPSVTASGGN</sequence>
<dbReference type="Pfam" id="PF00643">
    <property type="entry name" value="zf-B_box"/>
    <property type="match status" value="2"/>
</dbReference>
<feature type="domain" description="B box-type" evidence="7">
    <location>
        <begin position="111"/>
        <end position="158"/>
    </location>
</feature>
<keyword evidence="5" id="KW-0175">Coiled coil</keyword>
<dbReference type="InterPro" id="IPR013083">
    <property type="entry name" value="Znf_RING/FYVE/PHD"/>
</dbReference>
<dbReference type="EMBL" id="KZ346977">
    <property type="protein sequence ID" value="PIO68688.1"/>
    <property type="molecule type" value="Genomic_DNA"/>
</dbReference>
<feature type="compositionally biased region" description="Pro residues" evidence="6">
    <location>
        <begin position="429"/>
        <end position="443"/>
    </location>
</feature>
<dbReference type="GO" id="GO:0061630">
    <property type="term" value="F:ubiquitin protein ligase activity"/>
    <property type="evidence" value="ECO:0007669"/>
    <property type="project" value="TreeGrafter"/>
</dbReference>
<dbReference type="PANTHER" id="PTHR25462">
    <property type="entry name" value="BONUS, ISOFORM C-RELATED"/>
    <property type="match status" value="1"/>
</dbReference>
<evidence type="ECO:0000256" key="6">
    <source>
        <dbReference type="SAM" id="MobiDB-lite"/>
    </source>
</evidence>
<dbReference type="SMART" id="SM00336">
    <property type="entry name" value="BBOX"/>
    <property type="match status" value="2"/>
</dbReference>
<organism evidence="8 9">
    <name type="scientific">Teladorsagia circumcincta</name>
    <name type="common">Brown stomach worm</name>
    <name type="synonym">Ostertagia circumcincta</name>
    <dbReference type="NCBI Taxonomy" id="45464"/>
    <lineage>
        <taxon>Eukaryota</taxon>
        <taxon>Metazoa</taxon>
        <taxon>Ecdysozoa</taxon>
        <taxon>Nematoda</taxon>
        <taxon>Chromadorea</taxon>
        <taxon>Rhabditida</taxon>
        <taxon>Rhabditina</taxon>
        <taxon>Rhabditomorpha</taxon>
        <taxon>Strongyloidea</taxon>
        <taxon>Trichostrongylidae</taxon>
        <taxon>Teladorsagia</taxon>
    </lineage>
</organism>
<feature type="region of interest" description="Disordered" evidence="6">
    <location>
        <begin position="405"/>
        <end position="476"/>
    </location>
</feature>
<dbReference type="SMART" id="SM00184">
    <property type="entry name" value="RING"/>
    <property type="match status" value="2"/>
</dbReference>
<feature type="region of interest" description="Disordered" evidence="6">
    <location>
        <begin position="45"/>
        <end position="66"/>
    </location>
</feature>
<evidence type="ECO:0000256" key="5">
    <source>
        <dbReference type="SAM" id="Coils"/>
    </source>
</evidence>
<proteinExistence type="predicted"/>
<evidence type="ECO:0000256" key="4">
    <source>
        <dbReference type="PROSITE-ProRule" id="PRU00024"/>
    </source>
</evidence>
<dbReference type="InterPro" id="IPR000315">
    <property type="entry name" value="Znf_B-box"/>
</dbReference>
<dbReference type="AlphaFoldDB" id="A0A2G9UEL6"/>
<dbReference type="Gene3D" id="3.30.160.60">
    <property type="entry name" value="Classic Zinc Finger"/>
    <property type="match status" value="1"/>
</dbReference>
<keyword evidence="1" id="KW-0479">Metal-binding</keyword>